<comment type="caution">
    <text evidence="1">The sequence shown here is derived from an EMBL/GenBank/DDBJ whole genome shotgun (WGS) entry which is preliminary data.</text>
</comment>
<dbReference type="PANTHER" id="PTHR33116">
    <property type="entry name" value="REVERSE TRANSCRIPTASE ZINC-BINDING DOMAIN-CONTAINING PROTEIN-RELATED-RELATED"/>
    <property type="match status" value="1"/>
</dbReference>
<accession>A0A6L2N675</accession>
<keyword evidence="1" id="KW-0548">Nucleotidyltransferase</keyword>
<keyword evidence="1" id="KW-0695">RNA-directed DNA polymerase</keyword>
<dbReference type="AlphaFoldDB" id="A0A6L2N675"/>
<reference evidence="1" key="1">
    <citation type="journal article" date="2019" name="Sci. Rep.">
        <title>Draft genome of Tanacetum cinerariifolium, the natural source of mosquito coil.</title>
        <authorList>
            <person name="Yamashiro T."/>
            <person name="Shiraishi A."/>
            <person name="Satake H."/>
            <person name="Nakayama K."/>
        </authorList>
    </citation>
    <scope>NUCLEOTIDE SEQUENCE</scope>
</reference>
<gene>
    <name evidence="1" type="ORF">Tci_052143</name>
</gene>
<keyword evidence="1" id="KW-0808">Transferase</keyword>
<sequence>MSRVLAWKVVVDKVMSRFSRWKMKTLSIGGRLTLVKSVLGSMPIFHMSIFKVPSTGLKTLESIRSHFFNGIEFRSNKTSWVKWSNTRVIKAIHGDDGSVGKNKLVSARSCWMNIVHESKELENLGVNIFDYIRLKVGNGESTLFWEEKWIDGLVLKDMFPRLHTLEANKKETVRVKMMGARLDYSFRRKARGGAEQFQLDALVELINTVSLVPMADRCVWSLESSSEFSVASLRKVIDGKHFSGGISGTRWVKLVPIKVNVLAWKIKTDAIP</sequence>
<dbReference type="EMBL" id="BKCJ010008022">
    <property type="protein sequence ID" value="GEU80165.1"/>
    <property type="molecule type" value="Genomic_DNA"/>
</dbReference>
<dbReference type="GO" id="GO:0003964">
    <property type="term" value="F:RNA-directed DNA polymerase activity"/>
    <property type="evidence" value="ECO:0007669"/>
    <property type="project" value="UniProtKB-KW"/>
</dbReference>
<proteinExistence type="predicted"/>
<organism evidence="1">
    <name type="scientific">Tanacetum cinerariifolium</name>
    <name type="common">Dalmatian daisy</name>
    <name type="synonym">Chrysanthemum cinerariifolium</name>
    <dbReference type="NCBI Taxonomy" id="118510"/>
    <lineage>
        <taxon>Eukaryota</taxon>
        <taxon>Viridiplantae</taxon>
        <taxon>Streptophyta</taxon>
        <taxon>Embryophyta</taxon>
        <taxon>Tracheophyta</taxon>
        <taxon>Spermatophyta</taxon>
        <taxon>Magnoliopsida</taxon>
        <taxon>eudicotyledons</taxon>
        <taxon>Gunneridae</taxon>
        <taxon>Pentapetalae</taxon>
        <taxon>asterids</taxon>
        <taxon>campanulids</taxon>
        <taxon>Asterales</taxon>
        <taxon>Asteraceae</taxon>
        <taxon>Asteroideae</taxon>
        <taxon>Anthemideae</taxon>
        <taxon>Anthemidinae</taxon>
        <taxon>Tanacetum</taxon>
    </lineage>
</organism>
<evidence type="ECO:0000313" key="1">
    <source>
        <dbReference type="EMBL" id="GEU80165.1"/>
    </source>
</evidence>
<name>A0A6L2N675_TANCI</name>
<protein>
    <submittedName>
        <fullName evidence="1">RNA-directed DNA polymerase, eukaryota, reverse transcriptase zinc-binding domain protein</fullName>
    </submittedName>
</protein>
<dbReference type="PANTHER" id="PTHR33116:SF78">
    <property type="entry name" value="OS12G0587133 PROTEIN"/>
    <property type="match status" value="1"/>
</dbReference>